<keyword evidence="3" id="KW-1185">Reference proteome</keyword>
<gene>
    <name evidence="2" type="ORF">LOD99_13595</name>
</gene>
<dbReference type="EMBL" id="JAKMXF010000022">
    <property type="protein sequence ID" value="KAI6660871.1"/>
    <property type="molecule type" value="Genomic_DNA"/>
</dbReference>
<feature type="region of interest" description="Disordered" evidence="1">
    <location>
        <begin position="21"/>
        <end position="48"/>
    </location>
</feature>
<dbReference type="Proteomes" id="UP001165289">
    <property type="component" value="Unassembled WGS sequence"/>
</dbReference>
<evidence type="ECO:0000313" key="3">
    <source>
        <dbReference type="Proteomes" id="UP001165289"/>
    </source>
</evidence>
<sequence length="80" mass="9019">MTCDAKGAIDMEIAFEQSKHEVSNTTKGCTDIPPVPNWDKPDQTENWDNEDEHALPVLKPNPLTIPEYFSNSYNPINVDT</sequence>
<accession>A0AAV7KIC6</accession>
<evidence type="ECO:0000313" key="2">
    <source>
        <dbReference type="EMBL" id="KAI6660871.1"/>
    </source>
</evidence>
<organism evidence="2 3">
    <name type="scientific">Oopsacas minuta</name>
    <dbReference type="NCBI Taxonomy" id="111878"/>
    <lineage>
        <taxon>Eukaryota</taxon>
        <taxon>Metazoa</taxon>
        <taxon>Porifera</taxon>
        <taxon>Hexactinellida</taxon>
        <taxon>Hexasterophora</taxon>
        <taxon>Lyssacinosida</taxon>
        <taxon>Leucopsacidae</taxon>
        <taxon>Oopsacas</taxon>
    </lineage>
</organism>
<evidence type="ECO:0000256" key="1">
    <source>
        <dbReference type="SAM" id="MobiDB-lite"/>
    </source>
</evidence>
<name>A0AAV7KIC6_9METZ</name>
<protein>
    <submittedName>
        <fullName evidence="2">Uncharacterized protein</fullName>
    </submittedName>
</protein>
<reference evidence="2 3" key="1">
    <citation type="journal article" date="2023" name="BMC Biol.">
        <title>The compact genome of the sponge Oopsacas minuta (Hexactinellida) is lacking key metazoan core genes.</title>
        <authorList>
            <person name="Santini S."/>
            <person name="Schenkelaars Q."/>
            <person name="Jourda C."/>
            <person name="Duchesne M."/>
            <person name="Belahbib H."/>
            <person name="Rocher C."/>
            <person name="Selva M."/>
            <person name="Riesgo A."/>
            <person name="Vervoort M."/>
            <person name="Leys S.P."/>
            <person name="Kodjabachian L."/>
            <person name="Le Bivic A."/>
            <person name="Borchiellini C."/>
            <person name="Claverie J.M."/>
            <person name="Renard E."/>
        </authorList>
    </citation>
    <scope>NUCLEOTIDE SEQUENCE [LARGE SCALE GENOMIC DNA]</scope>
    <source>
        <strain evidence="2">SPO-2</strain>
    </source>
</reference>
<proteinExistence type="predicted"/>
<dbReference type="AlphaFoldDB" id="A0AAV7KIC6"/>
<comment type="caution">
    <text evidence="2">The sequence shown here is derived from an EMBL/GenBank/DDBJ whole genome shotgun (WGS) entry which is preliminary data.</text>
</comment>